<sequence length="320" mass="34164">MLALVPTFGKVAPFGWFIGAARGAIAYYVVTRGRPLAEAPGDSLSVCRKADFMNHPLPYEVNCSILFTELPLLQRPGAVKRAGFDGVEFWWPFERAVPADKELDAFITSIENAGVQLVALNFFAGDMAGGDRGLVSWPARCAEFRDNIDVTIGIGERLGCKAFNALYGNRVDDASPEQQDELGTENLALAAKAAARIGGTVLVEPISGAPAYSLLTAADALAVIDRAGEPNIALLADLYHLAVNGDNVDKVIADHANRIAHVQIADAPGRHEPGTGELPLLAQLTDLRNAGYDGWVGLEYKPSGASADSFDWIKDQQECG</sequence>
<evidence type="ECO:0000313" key="4">
    <source>
        <dbReference type="Proteomes" id="UP000464624"/>
    </source>
</evidence>
<accession>A0AAD1GWT6</accession>
<dbReference type="SUPFAM" id="SSF51658">
    <property type="entry name" value="Xylose isomerase-like"/>
    <property type="match status" value="1"/>
</dbReference>
<dbReference type="EMBL" id="AP022314">
    <property type="protein sequence ID" value="BBU20772.1"/>
    <property type="molecule type" value="Genomic_DNA"/>
</dbReference>
<dbReference type="InterPro" id="IPR036237">
    <property type="entry name" value="Xyl_isomerase-like_sf"/>
</dbReference>
<protein>
    <submittedName>
        <fullName evidence="3">Hydroxypyruvate isomerase</fullName>
    </submittedName>
</protein>
<dbReference type="Pfam" id="PF01261">
    <property type="entry name" value="AP_endonuc_2"/>
    <property type="match status" value="1"/>
</dbReference>
<dbReference type="Proteomes" id="UP000464624">
    <property type="component" value="Chromosome"/>
</dbReference>
<dbReference type="KEGG" id="mxe:MYXE_05610"/>
<evidence type="ECO:0000256" key="1">
    <source>
        <dbReference type="ARBA" id="ARBA00023235"/>
    </source>
</evidence>
<dbReference type="GO" id="GO:0008903">
    <property type="term" value="F:hydroxypyruvate isomerase activity"/>
    <property type="evidence" value="ECO:0007669"/>
    <property type="project" value="TreeGrafter"/>
</dbReference>
<dbReference type="InterPro" id="IPR013022">
    <property type="entry name" value="Xyl_isomerase-like_TIM-brl"/>
</dbReference>
<dbReference type="AlphaFoldDB" id="A0AAD1GWT6"/>
<reference evidence="3 4" key="1">
    <citation type="submission" date="2019-12" db="EMBL/GenBank/DDBJ databases">
        <title>Complete genome sequence of Mycolicibacterium xenopi str. JCM15661T.</title>
        <authorList>
            <person name="Yoshida M."/>
            <person name="Fukano H."/>
            <person name="Asakura T."/>
            <person name="Hoshino Y."/>
        </authorList>
    </citation>
    <scope>NUCLEOTIDE SEQUENCE [LARGE SCALE GENOMIC DNA]</scope>
    <source>
        <strain evidence="3 4">JCM 15661T</strain>
    </source>
</reference>
<dbReference type="InterPro" id="IPR050417">
    <property type="entry name" value="Sugar_Epim/Isomerase"/>
</dbReference>
<feature type="domain" description="Xylose isomerase-like TIM barrel" evidence="2">
    <location>
        <begin position="78"/>
        <end position="315"/>
    </location>
</feature>
<dbReference type="GO" id="GO:0046487">
    <property type="term" value="P:glyoxylate metabolic process"/>
    <property type="evidence" value="ECO:0007669"/>
    <property type="project" value="TreeGrafter"/>
</dbReference>
<gene>
    <name evidence="3" type="ORF">MYXE_05610</name>
</gene>
<keyword evidence="1 3" id="KW-0413">Isomerase</keyword>
<dbReference type="PANTHER" id="PTHR43489">
    <property type="entry name" value="ISOMERASE"/>
    <property type="match status" value="1"/>
</dbReference>
<evidence type="ECO:0000259" key="2">
    <source>
        <dbReference type="Pfam" id="PF01261"/>
    </source>
</evidence>
<dbReference type="PANTHER" id="PTHR43489:SF6">
    <property type="entry name" value="HYDROXYPYRUVATE ISOMERASE-RELATED"/>
    <property type="match status" value="1"/>
</dbReference>
<evidence type="ECO:0000313" key="3">
    <source>
        <dbReference type="EMBL" id="BBU20772.1"/>
    </source>
</evidence>
<organism evidence="3 4">
    <name type="scientific">Mycobacterium xenopi</name>
    <dbReference type="NCBI Taxonomy" id="1789"/>
    <lineage>
        <taxon>Bacteria</taxon>
        <taxon>Bacillati</taxon>
        <taxon>Actinomycetota</taxon>
        <taxon>Actinomycetes</taxon>
        <taxon>Mycobacteriales</taxon>
        <taxon>Mycobacteriaceae</taxon>
        <taxon>Mycobacterium</taxon>
    </lineage>
</organism>
<name>A0AAD1GWT6_MYCXE</name>
<dbReference type="Gene3D" id="3.20.20.150">
    <property type="entry name" value="Divalent-metal-dependent TIM barrel enzymes"/>
    <property type="match status" value="1"/>
</dbReference>
<proteinExistence type="predicted"/>